<comment type="caution">
    <text evidence="1">The sequence shown here is derived from an EMBL/GenBank/DDBJ whole genome shotgun (WGS) entry which is preliminary data.</text>
</comment>
<name>A0A2A4IUW6_HELVI</name>
<dbReference type="EMBL" id="NWSH01005987">
    <property type="protein sequence ID" value="PCG63767.1"/>
    <property type="molecule type" value="Genomic_DNA"/>
</dbReference>
<proteinExistence type="predicted"/>
<evidence type="ECO:0000313" key="1">
    <source>
        <dbReference type="EMBL" id="PCG63767.1"/>
    </source>
</evidence>
<gene>
    <name evidence="1" type="ORF">B5V51_11739</name>
</gene>
<sequence>MSRIFTPLQVLTEPGRDPSETLQLRGLYAFLYFIKMKRMPFVVVLVCLLLGPAHSWDIATTFGNRIDFFTNNTKTHSIAGAHLKNITASAYDALHDTLLFVDQQTDN</sequence>
<reference evidence="1" key="1">
    <citation type="submission" date="2017-09" db="EMBL/GenBank/DDBJ databases">
        <title>Contemporary evolution of a Lepidopteran species, Heliothis virescens, in response to modern agricultural practices.</title>
        <authorList>
            <person name="Fritz M.L."/>
            <person name="Deyonke A.M."/>
            <person name="Papanicolaou A."/>
            <person name="Micinski S."/>
            <person name="Westbrook J."/>
            <person name="Gould F."/>
        </authorList>
    </citation>
    <scope>NUCLEOTIDE SEQUENCE [LARGE SCALE GENOMIC DNA]</scope>
    <source>
        <strain evidence="1">HvINT-</strain>
        <tissue evidence="1">Whole body</tissue>
    </source>
</reference>
<protein>
    <submittedName>
        <fullName evidence="1">Uncharacterized protein</fullName>
    </submittedName>
</protein>
<organism evidence="1">
    <name type="scientific">Heliothis virescens</name>
    <name type="common">Tobacco budworm moth</name>
    <dbReference type="NCBI Taxonomy" id="7102"/>
    <lineage>
        <taxon>Eukaryota</taxon>
        <taxon>Metazoa</taxon>
        <taxon>Ecdysozoa</taxon>
        <taxon>Arthropoda</taxon>
        <taxon>Hexapoda</taxon>
        <taxon>Insecta</taxon>
        <taxon>Pterygota</taxon>
        <taxon>Neoptera</taxon>
        <taxon>Endopterygota</taxon>
        <taxon>Lepidoptera</taxon>
        <taxon>Glossata</taxon>
        <taxon>Ditrysia</taxon>
        <taxon>Noctuoidea</taxon>
        <taxon>Noctuidae</taxon>
        <taxon>Heliothinae</taxon>
        <taxon>Heliothis</taxon>
    </lineage>
</organism>
<dbReference type="AlphaFoldDB" id="A0A2A4IUW6"/>
<accession>A0A2A4IUW6</accession>